<dbReference type="Proteomes" id="UP000265768">
    <property type="component" value="Unassembled WGS sequence"/>
</dbReference>
<dbReference type="OrthoDB" id="4774211at2"/>
<comment type="caution">
    <text evidence="1">The sequence shown here is derived from an EMBL/GenBank/DDBJ whole genome shotgun (WGS) entry which is preliminary data.</text>
</comment>
<reference evidence="1 2" key="1">
    <citation type="submission" date="2018-09" db="EMBL/GenBank/DDBJ databases">
        <title>YIM 75507 draft genome.</title>
        <authorList>
            <person name="Tang S."/>
            <person name="Feng Y."/>
        </authorList>
    </citation>
    <scope>NUCLEOTIDE SEQUENCE [LARGE SCALE GENOMIC DNA]</scope>
    <source>
        <strain evidence="1 2">YIM 75507</strain>
    </source>
</reference>
<keyword evidence="2" id="KW-1185">Reference proteome</keyword>
<sequence>MTPRYRGGAMVIDCARCELRDLGCGDCVVPVVLTFGRRPFELGEGELRALDALAEVGMVPPLRLALPEARAS</sequence>
<proteinExistence type="predicted"/>
<organism evidence="1 2">
    <name type="scientific">Bailinhaonella thermotolerans</name>
    <dbReference type="NCBI Taxonomy" id="1070861"/>
    <lineage>
        <taxon>Bacteria</taxon>
        <taxon>Bacillati</taxon>
        <taxon>Actinomycetota</taxon>
        <taxon>Actinomycetes</taxon>
        <taxon>Streptosporangiales</taxon>
        <taxon>Streptosporangiaceae</taxon>
        <taxon>Bailinhaonella</taxon>
    </lineage>
</organism>
<evidence type="ECO:0000313" key="2">
    <source>
        <dbReference type="Proteomes" id="UP000265768"/>
    </source>
</evidence>
<gene>
    <name evidence="1" type="ORF">D5H75_20510</name>
</gene>
<dbReference type="EMBL" id="QZEY01000007">
    <property type="protein sequence ID" value="RJL31416.1"/>
    <property type="molecule type" value="Genomic_DNA"/>
</dbReference>
<dbReference type="AlphaFoldDB" id="A0A3A4AP20"/>
<evidence type="ECO:0000313" key="1">
    <source>
        <dbReference type="EMBL" id="RJL31416.1"/>
    </source>
</evidence>
<protein>
    <submittedName>
        <fullName evidence="1">Uncharacterized protein</fullName>
    </submittedName>
</protein>
<accession>A0A3A4AP20</accession>
<name>A0A3A4AP20_9ACTN</name>